<accession>A0A0M2HDA5</accession>
<dbReference type="Proteomes" id="UP000033956">
    <property type="component" value="Unassembled WGS sequence"/>
</dbReference>
<dbReference type="RefSeq" id="WP_045274990.1">
    <property type="nucleotide sequence ID" value="NZ_BAAAUP010000003.1"/>
</dbReference>
<dbReference type="CDD" id="cd00060">
    <property type="entry name" value="FHA"/>
    <property type="match status" value="1"/>
</dbReference>
<dbReference type="AlphaFoldDB" id="A0A0M2HDA5"/>
<keyword evidence="5" id="KW-1185">Reference proteome</keyword>
<dbReference type="PATRIC" id="fig|92835.4.peg.1042"/>
<dbReference type="EMBL" id="JYIZ01000040">
    <property type="protein sequence ID" value="KJL42679.1"/>
    <property type="molecule type" value="Genomic_DNA"/>
</dbReference>
<evidence type="ECO:0000256" key="2">
    <source>
        <dbReference type="SAM" id="MobiDB-lite"/>
    </source>
</evidence>
<gene>
    <name evidence="4" type="ORF">RS81_01020</name>
</gene>
<evidence type="ECO:0000256" key="1">
    <source>
        <dbReference type="ARBA" id="ARBA00022553"/>
    </source>
</evidence>
<reference evidence="4 5" key="1">
    <citation type="submission" date="2015-02" db="EMBL/GenBank/DDBJ databases">
        <title>Draft genome sequences of ten Microbacterium spp. with emphasis on heavy metal contaminated environments.</title>
        <authorList>
            <person name="Corretto E."/>
        </authorList>
    </citation>
    <scope>NUCLEOTIDE SEQUENCE [LARGE SCALE GENOMIC DNA]</scope>
    <source>
        <strain evidence="4 5">DSM 12510</strain>
    </source>
</reference>
<dbReference type="SUPFAM" id="SSF49879">
    <property type="entry name" value="SMAD/FHA domain"/>
    <property type="match status" value="1"/>
</dbReference>
<sequence>MSMRYVPGGAVVAVTAHGFAVFEAQVQAEVVARVHALLAAGRGLAGVLEALTAAYGASLTELPPFAVALSDGAGARLAVRGDLPLHVDAAVAETVTGAGVMTWSERSIAAVDGVTFGAEGTDAASALPIADGVVLADWVQWRATAAPAVAPAPSAVAEPVEAPPADLPPVVEPVEVPVAPVAEPVEVPVAPVAALPPVAEPVEVPAPTPQRLTTDPIPVDDASDLVDYTVPSVRRRPDEREAFDADDAGVDEATLIPVDDDTTGIGAAPGFDEQWEATVIRDADAPATGAVTAVEADGYGDHDGHTVSVAQIRAMRAAPDASAPSPVDSMPPLAAPRRPAPGRLRVSTGQVVTLDRTVVVGRRPRSTRVSGTDLPHLVAVDSPQQDISRSHLELRVEGDSIVATDLRTTNGTTLHRPGSDPVRLHPGEGTVVVAGDLLDLGDGITVTVEEMA</sequence>
<dbReference type="InterPro" id="IPR008984">
    <property type="entry name" value="SMAD_FHA_dom_sf"/>
</dbReference>
<keyword evidence="1" id="KW-0597">Phosphoprotein</keyword>
<dbReference type="STRING" id="92835.RS81_01020"/>
<feature type="domain" description="FHA" evidence="3">
    <location>
        <begin position="358"/>
        <end position="415"/>
    </location>
</feature>
<name>A0A0M2HDA5_9MICO</name>
<dbReference type="Pfam" id="PF00498">
    <property type="entry name" value="FHA"/>
    <property type="match status" value="1"/>
</dbReference>
<comment type="caution">
    <text evidence="4">The sequence shown here is derived from an EMBL/GenBank/DDBJ whole genome shotgun (WGS) entry which is preliminary data.</text>
</comment>
<dbReference type="InterPro" id="IPR000253">
    <property type="entry name" value="FHA_dom"/>
</dbReference>
<evidence type="ECO:0000313" key="5">
    <source>
        <dbReference type="Proteomes" id="UP000033956"/>
    </source>
</evidence>
<feature type="region of interest" description="Disordered" evidence="2">
    <location>
        <begin position="320"/>
        <end position="343"/>
    </location>
</feature>
<evidence type="ECO:0000313" key="4">
    <source>
        <dbReference type="EMBL" id="KJL42679.1"/>
    </source>
</evidence>
<evidence type="ECO:0000259" key="3">
    <source>
        <dbReference type="PROSITE" id="PS50006"/>
    </source>
</evidence>
<proteinExistence type="predicted"/>
<protein>
    <submittedName>
        <fullName evidence="4">FHA domain protein</fullName>
    </submittedName>
</protein>
<dbReference type="Gene3D" id="2.60.200.20">
    <property type="match status" value="1"/>
</dbReference>
<dbReference type="PROSITE" id="PS50006">
    <property type="entry name" value="FHA_DOMAIN"/>
    <property type="match status" value="1"/>
</dbReference>
<dbReference type="OrthoDB" id="5485098at2"/>
<organism evidence="4 5">
    <name type="scientific">Microbacterium terrae</name>
    <dbReference type="NCBI Taxonomy" id="69369"/>
    <lineage>
        <taxon>Bacteria</taxon>
        <taxon>Bacillati</taxon>
        <taxon>Actinomycetota</taxon>
        <taxon>Actinomycetes</taxon>
        <taxon>Micrococcales</taxon>
        <taxon>Microbacteriaceae</taxon>
        <taxon>Microbacterium</taxon>
    </lineage>
</organism>